<feature type="compositionally biased region" description="Basic residues" evidence="3">
    <location>
        <begin position="36"/>
        <end position="56"/>
    </location>
</feature>
<keyword evidence="2" id="KW-0676">Redox-active center</keyword>
<evidence type="ECO:0000256" key="4">
    <source>
        <dbReference type="SAM" id="SignalP"/>
    </source>
</evidence>
<feature type="signal peptide" evidence="4">
    <location>
        <begin position="1"/>
        <end position="20"/>
    </location>
</feature>
<dbReference type="InterPro" id="IPR019389">
    <property type="entry name" value="Selenoprotein_T"/>
</dbReference>
<dbReference type="PANTHER" id="PTHR13544:SF0">
    <property type="entry name" value="THIOREDOXIN REDUCTASE-LIKE SELENOPROTEIN T"/>
    <property type="match status" value="1"/>
</dbReference>
<feature type="chain" id="PRO_5027921196" description="SelT-like protein" evidence="4">
    <location>
        <begin position="21"/>
        <end position="249"/>
    </location>
</feature>
<dbReference type="GO" id="GO:0004791">
    <property type="term" value="F:thioredoxin-disulfide reductase (NADPH) activity"/>
    <property type="evidence" value="ECO:0007669"/>
    <property type="project" value="TreeGrafter"/>
</dbReference>
<organism evidence="5">
    <name type="scientific">Ananas comosus var. bracteatus</name>
    <name type="common">red pineapple</name>
    <dbReference type="NCBI Taxonomy" id="296719"/>
    <lineage>
        <taxon>Eukaryota</taxon>
        <taxon>Viridiplantae</taxon>
        <taxon>Streptophyta</taxon>
        <taxon>Embryophyta</taxon>
        <taxon>Tracheophyta</taxon>
        <taxon>Spermatophyta</taxon>
        <taxon>Magnoliopsida</taxon>
        <taxon>Liliopsida</taxon>
        <taxon>Poales</taxon>
        <taxon>Bromeliaceae</taxon>
        <taxon>Bromelioideae</taxon>
        <taxon>Ananas</taxon>
    </lineage>
</organism>
<dbReference type="EMBL" id="LR862142">
    <property type="protein sequence ID" value="CAD1822033.1"/>
    <property type="molecule type" value="Genomic_DNA"/>
</dbReference>
<sequence length="249" mass="27295">MDRLQLLLLGLPLYLFFSDAVNLFTPRPPPPPKPSAGRHHHHHHHPHPHPHPHPHQHPSSSSSAAASSPSLLQSPSDLPSPHQIGVGAVGYGTTVELKFCASCSYRGTAMTMKKMLEASFPGIDVILTNYPPPLPKRLLGKLVPVLQMGAIGVIVAGDQIFPRLGMAPPAWYFSLQANKFGAIASTWLLGNFLQNFLQSSGAFEVYCNGDLVFSKLQEQRFPSEYELRELIKSRLPDSQFGKNIGGVWS</sequence>
<evidence type="ECO:0000256" key="1">
    <source>
        <dbReference type="ARBA" id="ARBA00022729"/>
    </source>
</evidence>
<dbReference type="AlphaFoldDB" id="A0A6V7NTV6"/>
<evidence type="ECO:0000256" key="2">
    <source>
        <dbReference type="ARBA" id="ARBA00023284"/>
    </source>
</evidence>
<dbReference type="InterPro" id="IPR036249">
    <property type="entry name" value="Thioredoxin-like_sf"/>
</dbReference>
<feature type="region of interest" description="Disordered" evidence="3">
    <location>
        <begin position="27"/>
        <end position="79"/>
    </location>
</feature>
<dbReference type="SUPFAM" id="SSF52833">
    <property type="entry name" value="Thioredoxin-like"/>
    <property type="match status" value="1"/>
</dbReference>
<evidence type="ECO:0000256" key="3">
    <source>
        <dbReference type="SAM" id="MobiDB-lite"/>
    </source>
</evidence>
<reference evidence="5" key="1">
    <citation type="submission" date="2020-07" db="EMBL/GenBank/DDBJ databases">
        <authorList>
            <person name="Lin J."/>
        </authorList>
    </citation>
    <scope>NUCLEOTIDE SEQUENCE</scope>
</reference>
<gene>
    <name evidence="5" type="ORF">CB5_LOCUS5244</name>
</gene>
<proteinExistence type="predicted"/>
<evidence type="ECO:0000313" key="5">
    <source>
        <dbReference type="EMBL" id="CAD1822033.1"/>
    </source>
</evidence>
<dbReference type="GO" id="GO:0005789">
    <property type="term" value="C:endoplasmic reticulum membrane"/>
    <property type="evidence" value="ECO:0007669"/>
    <property type="project" value="TreeGrafter"/>
</dbReference>
<dbReference type="NCBIfam" id="TIGR02174">
    <property type="entry name" value="CXXU_selWTH"/>
    <property type="match status" value="1"/>
</dbReference>
<dbReference type="Pfam" id="PF10262">
    <property type="entry name" value="Rdx"/>
    <property type="match status" value="1"/>
</dbReference>
<evidence type="ECO:0008006" key="6">
    <source>
        <dbReference type="Google" id="ProtNLM"/>
    </source>
</evidence>
<name>A0A6V7NTV6_ANACO</name>
<keyword evidence="1 4" id="KW-0732">Signal</keyword>
<feature type="compositionally biased region" description="Low complexity" evidence="3">
    <location>
        <begin position="57"/>
        <end position="79"/>
    </location>
</feature>
<dbReference type="PANTHER" id="PTHR13544">
    <property type="entry name" value="SELENOPROTEIN T"/>
    <property type="match status" value="1"/>
</dbReference>
<dbReference type="Gene3D" id="3.40.30.10">
    <property type="entry name" value="Glutaredoxin"/>
    <property type="match status" value="1"/>
</dbReference>
<dbReference type="InterPro" id="IPR011893">
    <property type="entry name" value="Selenoprotein_Rdx-typ"/>
</dbReference>
<accession>A0A6V7NTV6</accession>
<protein>
    <recommendedName>
        <fullName evidence="6">SelT-like protein</fullName>
    </recommendedName>
</protein>
<dbReference type="GO" id="GO:0045454">
    <property type="term" value="P:cell redox homeostasis"/>
    <property type="evidence" value="ECO:0007669"/>
    <property type="project" value="TreeGrafter"/>
</dbReference>